<accession>E6QSW4</accession>
<reference evidence="2" key="1">
    <citation type="submission" date="2009-10" db="EMBL/GenBank/DDBJ databases">
        <title>Diversity of trophic interactions inside an arsenic-rich microbial ecosystem.</title>
        <authorList>
            <person name="Bertin P.N."/>
            <person name="Heinrich-Salmeron A."/>
            <person name="Pelletier E."/>
            <person name="Goulhen-Chollet F."/>
            <person name="Arsene-Ploetze F."/>
            <person name="Gallien S."/>
            <person name="Calteau A."/>
            <person name="Vallenet D."/>
            <person name="Casiot C."/>
            <person name="Chane-Woon-Ming B."/>
            <person name="Giloteaux L."/>
            <person name="Barakat M."/>
            <person name="Bonnefoy V."/>
            <person name="Bruneel O."/>
            <person name="Chandler M."/>
            <person name="Cleiss J."/>
            <person name="Duran R."/>
            <person name="Elbaz-Poulichet F."/>
            <person name="Fonknechten N."/>
            <person name="Lauga B."/>
            <person name="Mornico D."/>
            <person name="Ortet P."/>
            <person name="Schaeffer C."/>
            <person name="Siguier P."/>
            <person name="Alexander Thil Smith A."/>
            <person name="Van Dorsselaer A."/>
            <person name="Weissenbach J."/>
            <person name="Medigue C."/>
            <person name="Le Paslier D."/>
        </authorList>
    </citation>
    <scope>NUCLEOTIDE SEQUENCE</scope>
</reference>
<dbReference type="Gene3D" id="3.40.50.300">
    <property type="entry name" value="P-loop containing nucleotide triphosphate hydrolases"/>
    <property type="match status" value="1"/>
</dbReference>
<dbReference type="GO" id="GO:0006777">
    <property type="term" value="P:Mo-molybdopterin cofactor biosynthetic process"/>
    <property type="evidence" value="ECO:0007669"/>
    <property type="project" value="InterPro"/>
</dbReference>
<organism evidence="2">
    <name type="scientific">mine drainage metagenome</name>
    <dbReference type="NCBI Taxonomy" id="410659"/>
    <lineage>
        <taxon>unclassified sequences</taxon>
        <taxon>metagenomes</taxon>
        <taxon>ecological metagenomes</taxon>
    </lineage>
</organism>
<protein>
    <submittedName>
        <fullName evidence="2">Putative Molybdopterin-guanine dinucleotide biosynthesis protein MobB</fullName>
    </submittedName>
</protein>
<gene>
    <name evidence="2" type="ORF">CARN7_1114</name>
</gene>
<evidence type="ECO:0000313" key="2">
    <source>
        <dbReference type="EMBL" id="CBI10336.1"/>
    </source>
</evidence>
<dbReference type="NCBIfam" id="TIGR00176">
    <property type="entry name" value="mobB"/>
    <property type="match status" value="1"/>
</dbReference>
<comment type="caution">
    <text evidence="2">The sequence shown here is derived from an EMBL/GenBank/DDBJ whole genome shotgun (WGS) entry which is preliminary data.</text>
</comment>
<dbReference type="AlphaFoldDB" id="E6QSW4"/>
<dbReference type="SUPFAM" id="SSF52540">
    <property type="entry name" value="P-loop containing nucleoside triphosphate hydrolases"/>
    <property type="match status" value="1"/>
</dbReference>
<sequence length="173" mass="18726">MNKYFSQPAVLGIVGYSGAGKTTLIESILPYLVAAGLQIATLKHTHHTIPLDIPGKDSWRHKQAGAAMSMLLTTSQLQIIQDVAPQISPESLIPTYCAGMDLVLIEGFTHMACAKIEVWRGKSAKSLRCADDPGLIAIASDLPHDMNRLPVLSLNDSAGVAQFILHWLTPDDR</sequence>
<dbReference type="InterPro" id="IPR052539">
    <property type="entry name" value="MGD_biosynthesis_adapter"/>
</dbReference>
<evidence type="ECO:0000259" key="1">
    <source>
        <dbReference type="Pfam" id="PF03205"/>
    </source>
</evidence>
<dbReference type="InterPro" id="IPR027417">
    <property type="entry name" value="P-loop_NTPase"/>
</dbReference>
<feature type="domain" description="Molybdopterin-guanine dinucleotide biosynthesis protein B (MobB)" evidence="1">
    <location>
        <begin position="10"/>
        <end position="141"/>
    </location>
</feature>
<proteinExistence type="predicted"/>
<dbReference type="InterPro" id="IPR004435">
    <property type="entry name" value="MobB_dom"/>
</dbReference>
<name>E6QSW4_9ZZZZ</name>
<dbReference type="PANTHER" id="PTHR40072:SF1">
    <property type="entry name" value="MOLYBDOPTERIN-GUANINE DINUCLEOTIDE BIOSYNTHESIS ADAPTER PROTEIN"/>
    <property type="match status" value="1"/>
</dbReference>
<dbReference type="EMBL" id="CABR01000082">
    <property type="protein sequence ID" value="CBI10336.1"/>
    <property type="molecule type" value="Genomic_DNA"/>
</dbReference>
<dbReference type="CDD" id="cd03116">
    <property type="entry name" value="MobB"/>
    <property type="match status" value="1"/>
</dbReference>
<dbReference type="Pfam" id="PF03205">
    <property type="entry name" value="MobB"/>
    <property type="match status" value="1"/>
</dbReference>
<dbReference type="GO" id="GO:0005525">
    <property type="term" value="F:GTP binding"/>
    <property type="evidence" value="ECO:0007669"/>
    <property type="project" value="InterPro"/>
</dbReference>
<dbReference type="PANTHER" id="PTHR40072">
    <property type="entry name" value="MOLYBDOPTERIN-GUANINE DINUCLEOTIDE BIOSYNTHESIS ADAPTER PROTEIN-RELATED"/>
    <property type="match status" value="1"/>
</dbReference>